<feature type="compositionally biased region" description="Basic and acidic residues" evidence="1">
    <location>
        <begin position="1"/>
        <end position="10"/>
    </location>
</feature>
<gene>
    <name evidence="2" type="ORF">FHX40_3398</name>
</gene>
<dbReference type="Proteomes" id="UP000319213">
    <property type="component" value="Unassembled WGS sequence"/>
</dbReference>
<reference evidence="2 3" key="1">
    <citation type="submission" date="2019-06" db="EMBL/GenBank/DDBJ databases">
        <title>Sequencing the genomes of 1000 actinobacteria strains.</title>
        <authorList>
            <person name="Klenk H.-P."/>
        </authorList>
    </citation>
    <scope>NUCLEOTIDE SEQUENCE [LARGE SCALE GENOMIC DNA]</scope>
    <source>
        <strain evidence="2 3">DSM 43186</strain>
    </source>
</reference>
<evidence type="ECO:0000256" key="1">
    <source>
        <dbReference type="SAM" id="MobiDB-lite"/>
    </source>
</evidence>
<dbReference type="EMBL" id="VFPQ01000001">
    <property type="protein sequence ID" value="TQM76653.1"/>
    <property type="molecule type" value="Genomic_DNA"/>
</dbReference>
<sequence>MTEHTGEIRGRGARAGGVGPVARHRTGPAVRRAAERKVVRASSEAEVTGEEHP</sequence>
<keyword evidence="3" id="KW-1185">Reference proteome</keyword>
<dbReference type="RefSeq" id="WP_170198863.1">
    <property type="nucleotide sequence ID" value="NZ_BMPV01000005.1"/>
</dbReference>
<protein>
    <submittedName>
        <fullName evidence="2">Uncharacterized protein</fullName>
    </submittedName>
</protein>
<comment type="caution">
    <text evidence="2">The sequence shown here is derived from an EMBL/GenBank/DDBJ whole genome shotgun (WGS) entry which is preliminary data.</text>
</comment>
<evidence type="ECO:0000313" key="2">
    <source>
        <dbReference type="EMBL" id="TQM76653.1"/>
    </source>
</evidence>
<dbReference type="AlphaFoldDB" id="A0A543J1F5"/>
<accession>A0A543J1F5</accession>
<evidence type="ECO:0000313" key="3">
    <source>
        <dbReference type="Proteomes" id="UP000319213"/>
    </source>
</evidence>
<organism evidence="2 3">
    <name type="scientific">Thermopolyspora flexuosa</name>
    <dbReference type="NCBI Taxonomy" id="103836"/>
    <lineage>
        <taxon>Bacteria</taxon>
        <taxon>Bacillati</taxon>
        <taxon>Actinomycetota</taxon>
        <taxon>Actinomycetes</taxon>
        <taxon>Streptosporangiales</taxon>
        <taxon>Streptosporangiaceae</taxon>
        <taxon>Thermopolyspora</taxon>
    </lineage>
</organism>
<feature type="region of interest" description="Disordered" evidence="1">
    <location>
        <begin position="1"/>
        <end position="53"/>
    </location>
</feature>
<proteinExistence type="predicted"/>
<name>A0A543J1F5_9ACTN</name>